<dbReference type="PATRIC" id="fig|1114856.3.peg.1187"/>
<keyword evidence="1" id="KW-0276">Fatty acid metabolism</keyword>
<dbReference type="RefSeq" id="WP_006088960.1">
    <property type="nucleotide sequence ID" value="NZ_AOHW01000022.1"/>
</dbReference>
<dbReference type="Gene3D" id="3.90.226.10">
    <property type="entry name" value="2-enoyl-CoA Hydratase, Chain A, domain 1"/>
    <property type="match status" value="1"/>
</dbReference>
<evidence type="ECO:0000256" key="2">
    <source>
        <dbReference type="ARBA" id="ARBA00022946"/>
    </source>
</evidence>
<dbReference type="InterPro" id="IPR052377">
    <property type="entry name" value="Mitochondrial_ECH-domain"/>
</dbReference>
<accession>L9W390</accession>
<organism evidence="4 5">
    <name type="scientific">Natronorubrum tibetense GA33</name>
    <dbReference type="NCBI Taxonomy" id="1114856"/>
    <lineage>
        <taxon>Archaea</taxon>
        <taxon>Methanobacteriati</taxon>
        <taxon>Methanobacteriota</taxon>
        <taxon>Stenosarchaea group</taxon>
        <taxon>Halobacteria</taxon>
        <taxon>Halobacteriales</taxon>
        <taxon>Natrialbaceae</taxon>
        <taxon>Natronorubrum</taxon>
    </lineage>
</organism>
<dbReference type="GO" id="GO:0006631">
    <property type="term" value="P:fatty acid metabolic process"/>
    <property type="evidence" value="ECO:0007669"/>
    <property type="project" value="UniProtKB-KW"/>
</dbReference>
<name>L9W390_9EURY</name>
<dbReference type="Proteomes" id="UP000011599">
    <property type="component" value="Unassembled WGS sequence"/>
</dbReference>
<dbReference type="SUPFAM" id="SSF52096">
    <property type="entry name" value="ClpP/crotonase"/>
    <property type="match status" value="1"/>
</dbReference>
<dbReference type="PANTHER" id="PTHR43602">
    <property type="match status" value="1"/>
</dbReference>
<protein>
    <submittedName>
        <fullName evidence="4">Enoyl-CoA hydratase/isomerase</fullName>
    </submittedName>
</protein>
<evidence type="ECO:0000256" key="1">
    <source>
        <dbReference type="ARBA" id="ARBA00022832"/>
    </source>
</evidence>
<dbReference type="EMBL" id="AOHW01000022">
    <property type="protein sequence ID" value="ELY42803.1"/>
    <property type="molecule type" value="Genomic_DNA"/>
</dbReference>
<proteinExistence type="predicted"/>
<dbReference type="Pfam" id="PF00378">
    <property type="entry name" value="ECH_1"/>
    <property type="match status" value="1"/>
</dbReference>
<dbReference type="GO" id="GO:0016836">
    <property type="term" value="F:hydro-lyase activity"/>
    <property type="evidence" value="ECO:0007669"/>
    <property type="project" value="TreeGrafter"/>
</dbReference>
<keyword evidence="3" id="KW-0443">Lipid metabolism</keyword>
<keyword evidence="5" id="KW-1185">Reference proteome</keyword>
<gene>
    <name evidence="4" type="ORF">C496_05692</name>
</gene>
<keyword evidence="2" id="KW-0809">Transit peptide</keyword>
<dbReference type="eggNOG" id="arCOG00239">
    <property type="taxonomic scope" value="Archaea"/>
</dbReference>
<sequence>MESNAPPTSQPTAVEISHDGRIGRITLSRPDAMNTFSTELAQGLDEALRSLDDASDVRAIVVDGAGETFSAGIDLSEYRDHDTEAEYEEWVTLMEEPFHTVTEMQTPVIAAAHGHAAANGIGLVAACDLAVAAEGTKFGATAPKVGLFCMGPAVPLMESLTRKRCLELLLTGDLIDAETALEWGLLNRVAPDGEHVTAAMELAETVASKSPTAIGMGKTAFYEMVDRDYGEALDYSNARFAELCATDDARDGIEAFLQGEPLSADEWPEG</sequence>
<dbReference type="OrthoDB" id="27846at2157"/>
<dbReference type="GO" id="GO:0016853">
    <property type="term" value="F:isomerase activity"/>
    <property type="evidence" value="ECO:0007669"/>
    <property type="project" value="UniProtKB-KW"/>
</dbReference>
<evidence type="ECO:0000313" key="5">
    <source>
        <dbReference type="Proteomes" id="UP000011599"/>
    </source>
</evidence>
<evidence type="ECO:0000313" key="4">
    <source>
        <dbReference type="EMBL" id="ELY42803.1"/>
    </source>
</evidence>
<dbReference type="CDD" id="cd06558">
    <property type="entry name" value="crotonase-like"/>
    <property type="match status" value="1"/>
</dbReference>
<keyword evidence="4" id="KW-0413">Isomerase</keyword>
<dbReference type="InterPro" id="IPR029045">
    <property type="entry name" value="ClpP/crotonase-like_dom_sf"/>
</dbReference>
<reference evidence="4 5" key="1">
    <citation type="journal article" date="2014" name="PLoS Genet.">
        <title>Phylogenetically driven sequencing of extremely halophilic archaea reveals strategies for static and dynamic osmo-response.</title>
        <authorList>
            <person name="Becker E.A."/>
            <person name="Seitzer P.M."/>
            <person name="Tritt A."/>
            <person name="Larsen D."/>
            <person name="Krusor M."/>
            <person name="Yao A.I."/>
            <person name="Wu D."/>
            <person name="Madern D."/>
            <person name="Eisen J.A."/>
            <person name="Darling A.E."/>
            <person name="Facciotti M.T."/>
        </authorList>
    </citation>
    <scope>NUCLEOTIDE SEQUENCE [LARGE SCALE GENOMIC DNA]</scope>
    <source>
        <strain evidence="4 5">GA33</strain>
    </source>
</reference>
<dbReference type="InterPro" id="IPR001753">
    <property type="entry name" value="Enoyl-CoA_hydra/iso"/>
</dbReference>
<dbReference type="PANTHER" id="PTHR43602:SF1">
    <property type="entry name" value="ENOYL-COA HYDRATASE DOMAIN-CONTAINING PROTEIN 3, MITOCHONDRIAL"/>
    <property type="match status" value="1"/>
</dbReference>
<comment type="caution">
    <text evidence="4">The sequence shown here is derived from an EMBL/GenBank/DDBJ whole genome shotgun (WGS) entry which is preliminary data.</text>
</comment>
<dbReference type="AlphaFoldDB" id="L9W390"/>
<evidence type="ECO:0000256" key="3">
    <source>
        <dbReference type="ARBA" id="ARBA00023098"/>
    </source>
</evidence>
<dbReference type="STRING" id="1114856.GCA_000383975_01147"/>